<sequence>MSKWHTLTISPILKNIGHFTVFAVRRFYNERMSSAAASLTYSTLLALVPMLVIAFAILSSFPAFDAVKERMQALFFAAVVPEAGAAITEYLSNFTQSANNLTAVGVVALAVTALLLLSTIEDTLNRIWHVERPRPIFVRFLIFWAILTMGPLVFGASFTLTSDIAAIARRSGFFDLGGAVDEVLLEGWSTLSNLLSLAIKICGFTALFVLVPARRVRLRHAAIGATFAAVALEILSWGFNSFLTSGSSYETIYGAVAAVPVFLVWIYASWTVIILGAVVAAAIPDWRLARAAVLSVHLKAPGKLTIAIALLAKLYQQAQIGGAVAEEELVETIPIEARDEIYNILQASGYVLQTEDSSVVLARDLHTTTVFELATEMELALGIATDHKAETGLEAIDGLDEETAAIHRLLTELSDAESRILGCPIVDVIANRCDETRMTGKDATARVRSA</sequence>
<keyword evidence="3" id="KW-0997">Cell inner membrane</keyword>
<accession>A0ABT3YB56</accession>
<keyword evidence="6 7" id="KW-0472">Membrane</keyword>
<feature type="transmembrane region" description="Helical" evidence="7">
    <location>
        <begin position="252"/>
        <end position="283"/>
    </location>
</feature>
<feature type="transmembrane region" description="Helical" evidence="7">
    <location>
        <begin position="39"/>
        <end position="61"/>
    </location>
</feature>
<reference evidence="8" key="1">
    <citation type="submission" date="2022-10" db="EMBL/GenBank/DDBJ databases">
        <title>Hoeflea sp. J2-29, isolated from marine algae.</title>
        <authorList>
            <person name="Kristyanto S."/>
            <person name="Kim J.M."/>
            <person name="Jeon C.O."/>
        </authorList>
    </citation>
    <scope>NUCLEOTIDE SEQUENCE</scope>
    <source>
        <strain evidence="8">J2-29</strain>
    </source>
</reference>
<evidence type="ECO:0000256" key="2">
    <source>
        <dbReference type="ARBA" id="ARBA00022475"/>
    </source>
</evidence>
<dbReference type="NCBIfam" id="TIGR00765">
    <property type="entry name" value="yihY_not_rbn"/>
    <property type="match status" value="1"/>
</dbReference>
<evidence type="ECO:0000256" key="7">
    <source>
        <dbReference type="HAMAP-Rule" id="MF_00672"/>
    </source>
</evidence>
<dbReference type="PANTHER" id="PTHR30213:SF0">
    <property type="entry name" value="UPF0761 MEMBRANE PROTEIN YIHY"/>
    <property type="match status" value="1"/>
</dbReference>
<comment type="subcellular location">
    <subcellularLocation>
        <location evidence="1 7">Cell membrane</location>
        <topology evidence="1 7">Multi-pass membrane protein</topology>
    </subcellularLocation>
</comment>
<organism evidence="8 9">
    <name type="scientific">Hoeflea ulvae</name>
    <dbReference type="NCBI Taxonomy" id="2983764"/>
    <lineage>
        <taxon>Bacteria</taxon>
        <taxon>Pseudomonadati</taxon>
        <taxon>Pseudomonadota</taxon>
        <taxon>Alphaproteobacteria</taxon>
        <taxon>Hyphomicrobiales</taxon>
        <taxon>Rhizobiaceae</taxon>
        <taxon>Hoeflea</taxon>
    </lineage>
</organism>
<evidence type="ECO:0000313" key="8">
    <source>
        <dbReference type="EMBL" id="MCY0093111.1"/>
    </source>
</evidence>
<feature type="transmembrane region" description="Helical" evidence="7">
    <location>
        <begin position="141"/>
        <end position="168"/>
    </location>
</feature>
<keyword evidence="2 7" id="KW-1003">Cell membrane</keyword>
<dbReference type="EMBL" id="JAOVZQ010000001">
    <property type="protein sequence ID" value="MCY0093111.1"/>
    <property type="molecule type" value="Genomic_DNA"/>
</dbReference>
<proteinExistence type="inferred from homology"/>
<evidence type="ECO:0000256" key="3">
    <source>
        <dbReference type="ARBA" id="ARBA00022519"/>
    </source>
</evidence>
<dbReference type="HAMAP" id="MF_00672">
    <property type="entry name" value="UPF0761"/>
    <property type="match status" value="1"/>
</dbReference>
<evidence type="ECO:0000256" key="5">
    <source>
        <dbReference type="ARBA" id="ARBA00022989"/>
    </source>
</evidence>
<dbReference type="Proteomes" id="UP001081283">
    <property type="component" value="Unassembled WGS sequence"/>
</dbReference>
<feature type="transmembrane region" description="Helical" evidence="7">
    <location>
        <begin position="188"/>
        <end position="210"/>
    </location>
</feature>
<comment type="caution">
    <text evidence="8">The sequence shown here is derived from an EMBL/GenBank/DDBJ whole genome shotgun (WGS) entry which is preliminary data.</text>
</comment>
<evidence type="ECO:0000256" key="1">
    <source>
        <dbReference type="ARBA" id="ARBA00004651"/>
    </source>
</evidence>
<comment type="similarity">
    <text evidence="7">Belongs to the UPF0761 family.</text>
</comment>
<dbReference type="Pfam" id="PF03631">
    <property type="entry name" value="Virul_fac_BrkB"/>
    <property type="match status" value="1"/>
</dbReference>
<evidence type="ECO:0000256" key="6">
    <source>
        <dbReference type="ARBA" id="ARBA00023136"/>
    </source>
</evidence>
<dbReference type="RefSeq" id="WP_267611096.1">
    <property type="nucleotide sequence ID" value="NZ_JAOVZQ010000001.1"/>
</dbReference>
<gene>
    <name evidence="8" type="ORF">OEG82_03540</name>
</gene>
<name>A0ABT3YB56_9HYPH</name>
<dbReference type="InterPro" id="IPR017039">
    <property type="entry name" value="Virul_fac_BrkB"/>
</dbReference>
<dbReference type="InterPro" id="IPR023679">
    <property type="entry name" value="UPF0761_bac"/>
</dbReference>
<feature type="transmembrane region" description="Helical" evidence="7">
    <location>
        <begin position="98"/>
        <end position="120"/>
    </location>
</feature>
<keyword evidence="5 7" id="KW-1133">Transmembrane helix</keyword>
<feature type="transmembrane region" description="Helical" evidence="7">
    <location>
        <begin position="222"/>
        <end position="240"/>
    </location>
</feature>
<evidence type="ECO:0000256" key="4">
    <source>
        <dbReference type="ARBA" id="ARBA00022692"/>
    </source>
</evidence>
<dbReference type="PANTHER" id="PTHR30213">
    <property type="entry name" value="INNER MEMBRANE PROTEIN YHJD"/>
    <property type="match status" value="1"/>
</dbReference>
<keyword evidence="4 7" id="KW-0812">Transmembrane</keyword>
<evidence type="ECO:0000313" key="9">
    <source>
        <dbReference type="Proteomes" id="UP001081283"/>
    </source>
</evidence>
<keyword evidence="9" id="KW-1185">Reference proteome</keyword>
<protein>
    <recommendedName>
        <fullName evidence="7">UPF0761 membrane protein OEG82_03540</fullName>
    </recommendedName>
</protein>